<reference evidence="2 3" key="1">
    <citation type="submission" date="2021-06" db="EMBL/GenBank/DDBJ databases">
        <authorList>
            <person name="Palmer J.M."/>
        </authorList>
    </citation>
    <scope>NUCLEOTIDE SEQUENCE [LARGE SCALE GENOMIC DNA]</scope>
    <source>
        <strain evidence="2 3">MEX-2019</strain>
        <tissue evidence="2">Muscle</tissue>
    </source>
</reference>
<organism evidence="2 3">
    <name type="scientific">Crenichthys baileyi</name>
    <name type="common">White River springfish</name>
    <dbReference type="NCBI Taxonomy" id="28760"/>
    <lineage>
        <taxon>Eukaryota</taxon>
        <taxon>Metazoa</taxon>
        <taxon>Chordata</taxon>
        <taxon>Craniata</taxon>
        <taxon>Vertebrata</taxon>
        <taxon>Euteleostomi</taxon>
        <taxon>Actinopterygii</taxon>
        <taxon>Neopterygii</taxon>
        <taxon>Teleostei</taxon>
        <taxon>Neoteleostei</taxon>
        <taxon>Acanthomorphata</taxon>
        <taxon>Ovalentaria</taxon>
        <taxon>Atherinomorphae</taxon>
        <taxon>Cyprinodontiformes</taxon>
        <taxon>Goodeidae</taxon>
        <taxon>Crenichthys</taxon>
    </lineage>
</organism>
<comment type="caution">
    <text evidence="2">The sequence shown here is derived from an EMBL/GenBank/DDBJ whole genome shotgun (WGS) entry which is preliminary data.</text>
</comment>
<dbReference type="Proteomes" id="UP001311232">
    <property type="component" value="Unassembled WGS sequence"/>
</dbReference>
<dbReference type="EMBL" id="JAHHUM010002471">
    <property type="protein sequence ID" value="KAK5603424.1"/>
    <property type="molecule type" value="Genomic_DNA"/>
</dbReference>
<keyword evidence="3" id="KW-1185">Reference proteome</keyword>
<accession>A0AAV9R3R8</accession>
<evidence type="ECO:0000256" key="1">
    <source>
        <dbReference type="SAM" id="MobiDB-lite"/>
    </source>
</evidence>
<proteinExistence type="predicted"/>
<protein>
    <submittedName>
        <fullName evidence="2">Uncharacterized protein</fullName>
    </submittedName>
</protein>
<name>A0AAV9R3R8_9TELE</name>
<feature type="region of interest" description="Disordered" evidence="1">
    <location>
        <begin position="1"/>
        <end position="56"/>
    </location>
</feature>
<evidence type="ECO:0000313" key="3">
    <source>
        <dbReference type="Proteomes" id="UP001311232"/>
    </source>
</evidence>
<evidence type="ECO:0000313" key="2">
    <source>
        <dbReference type="EMBL" id="KAK5603424.1"/>
    </source>
</evidence>
<gene>
    <name evidence="2" type="ORF">CRENBAI_007948</name>
</gene>
<dbReference type="AlphaFoldDB" id="A0AAV9R3R8"/>
<sequence length="121" mass="13062">MTRTCQESWQGHRGSRLSRDAQTPSPQTLPPVPPGGGKAFQGQSRDKVPPACPGPPPSVICLEASNTDARTTSTPLNVEEQWLFSELLSDGRATHSISKGVPGHPVEESHFSCFYPGFFQS</sequence>